<dbReference type="Proteomes" id="UP000317178">
    <property type="component" value="Chromosome"/>
</dbReference>
<sequence>MTSSPSSPDADIPVSNSSDFEAPYPGSPKMPRWETGELIDAPRFKLKNWAMMLGPGLILGGAAIGGGEWLTGPLVTARYGGTLLWLATLSILGQVIYNIEISRYTLYTGEPIFTGKFRIPPGPRFWMISYLLLDFGSFFPYLAAYAATPLLAAYLGGTPDAEAGRMTIEIAGMGGTYSHGEIMRVLGMIIFVLAIVPLIFGGKVFNMLKAIMAFKIITVMTFLLIVALCFSSATTWIEIFSGFFKFGNIPIESVEDVNHNGILDPGEDWDSDGRLDMIEPRTDYVIDQDGDGKNDATDINRDNIADPMVAVSAGIDGSETILWPDLDEDGQPDVAYTYDSNNDGTPDTSIAYDADQNGYLDPYLDYDGDGTRDGDNVENLFLRPFKSEGEKAPIHIDWSVIAFLSALIAISGSGGLSNTPISNYTRDQGWGMGHHVGAIPSIVGGQDIQLSHVGTVFKPTAESLPRWKRWYRHIVRDQLVIWMPACFFGLALPSMLSVEFLARGTIVEDKWAAAVMTADGVKSTAISSFGAEWGAFFGFMTLFCGFLVLAPSMSTSADGVIRRWVDVFWTASPRLQKMKTSAIRYVYFSVLTVYTVLGLIMLSLEQPESLLLIATTIYNFALGISCIHTLVVNCWLLPKELRPNWFSKLALGMTGLFFFTVACLSTLAKFV</sequence>
<feature type="transmembrane region" description="Helical" evidence="2">
    <location>
        <begin position="79"/>
        <end position="97"/>
    </location>
</feature>
<dbReference type="RefSeq" id="WP_144994057.1">
    <property type="nucleotide sequence ID" value="NZ_CP036281.1"/>
</dbReference>
<keyword evidence="2" id="KW-0472">Membrane</keyword>
<evidence type="ECO:0008006" key="5">
    <source>
        <dbReference type="Google" id="ProtNLM"/>
    </source>
</evidence>
<feature type="transmembrane region" description="Helical" evidence="2">
    <location>
        <begin position="49"/>
        <end position="67"/>
    </location>
</feature>
<evidence type="ECO:0000313" key="3">
    <source>
        <dbReference type="EMBL" id="QDU79448.1"/>
    </source>
</evidence>
<protein>
    <recommendedName>
        <fullName evidence="5">Manganese transport protein MntH</fullName>
    </recommendedName>
</protein>
<name>A0A518CJN8_9PLAN</name>
<accession>A0A518CJN8</accession>
<feature type="transmembrane region" description="Helical" evidence="2">
    <location>
        <begin position="585"/>
        <end position="604"/>
    </location>
</feature>
<dbReference type="AlphaFoldDB" id="A0A518CJN8"/>
<gene>
    <name evidence="3" type="ORF">Pla110_11580</name>
</gene>
<feature type="transmembrane region" description="Helical" evidence="2">
    <location>
        <begin position="479"/>
        <end position="502"/>
    </location>
</feature>
<feature type="transmembrane region" description="Helical" evidence="2">
    <location>
        <begin position="182"/>
        <end position="200"/>
    </location>
</feature>
<keyword evidence="2" id="KW-1133">Transmembrane helix</keyword>
<feature type="transmembrane region" description="Helical" evidence="2">
    <location>
        <begin position="212"/>
        <end position="237"/>
    </location>
</feature>
<dbReference type="KEGG" id="plon:Pla110_11580"/>
<feature type="transmembrane region" description="Helical" evidence="2">
    <location>
        <begin position="398"/>
        <end position="416"/>
    </location>
</feature>
<evidence type="ECO:0000256" key="2">
    <source>
        <dbReference type="SAM" id="Phobius"/>
    </source>
</evidence>
<dbReference type="NCBIfam" id="NF037982">
    <property type="entry name" value="Nramp_1"/>
    <property type="match status" value="1"/>
</dbReference>
<feature type="transmembrane region" description="Helical" evidence="2">
    <location>
        <begin position="125"/>
        <end position="147"/>
    </location>
</feature>
<evidence type="ECO:0000256" key="1">
    <source>
        <dbReference type="SAM" id="MobiDB-lite"/>
    </source>
</evidence>
<keyword evidence="4" id="KW-1185">Reference proteome</keyword>
<feature type="region of interest" description="Disordered" evidence="1">
    <location>
        <begin position="1"/>
        <end position="33"/>
    </location>
</feature>
<dbReference type="EMBL" id="CP036281">
    <property type="protein sequence ID" value="QDU79448.1"/>
    <property type="molecule type" value="Genomic_DNA"/>
</dbReference>
<feature type="transmembrane region" description="Helical" evidence="2">
    <location>
        <begin position="610"/>
        <end position="637"/>
    </location>
</feature>
<organism evidence="3 4">
    <name type="scientific">Polystyrenella longa</name>
    <dbReference type="NCBI Taxonomy" id="2528007"/>
    <lineage>
        <taxon>Bacteria</taxon>
        <taxon>Pseudomonadati</taxon>
        <taxon>Planctomycetota</taxon>
        <taxon>Planctomycetia</taxon>
        <taxon>Planctomycetales</taxon>
        <taxon>Planctomycetaceae</taxon>
        <taxon>Polystyrenella</taxon>
    </lineage>
</organism>
<evidence type="ECO:0000313" key="4">
    <source>
        <dbReference type="Proteomes" id="UP000317178"/>
    </source>
</evidence>
<proteinExistence type="predicted"/>
<feature type="transmembrane region" description="Helical" evidence="2">
    <location>
        <begin position="533"/>
        <end position="553"/>
    </location>
</feature>
<feature type="transmembrane region" description="Helical" evidence="2">
    <location>
        <begin position="649"/>
        <end position="668"/>
    </location>
</feature>
<dbReference type="OrthoDB" id="3496044at2"/>
<keyword evidence="2" id="KW-0812">Transmembrane</keyword>
<reference evidence="3 4" key="1">
    <citation type="submission" date="2019-02" db="EMBL/GenBank/DDBJ databases">
        <title>Deep-cultivation of Planctomycetes and their phenomic and genomic characterization uncovers novel biology.</title>
        <authorList>
            <person name="Wiegand S."/>
            <person name="Jogler M."/>
            <person name="Boedeker C."/>
            <person name="Pinto D."/>
            <person name="Vollmers J."/>
            <person name="Rivas-Marin E."/>
            <person name="Kohn T."/>
            <person name="Peeters S.H."/>
            <person name="Heuer A."/>
            <person name="Rast P."/>
            <person name="Oberbeckmann S."/>
            <person name="Bunk B."/>
            <person name="Jeske O."/>
            <person name="Meyerdierks A."/>
            <person name="Storesund J.E."/>
            <person name="Kallscheuer N."/>
            <person name="Luecker S."/>
            <person name="Lage O.M."/>
            <person name="Pohl T."/>
            <person name="Merkel B.J."/>
            <person name="Hornburger P."/>
            <person name="Mueller R.-W."/>
            <person name="Bruemmer F."/>
            <person name="Labrenz M."/>
            <person name="Spormann A.M."/>
            <person name="Op den Camp H."/>
            <person name="Overmann J."/>
            <person name="Amann R."/>
            <person name="Jetten M.S.M."/>
            <person name="Mascher T."/>
            <person name="Medema M.H."/>
            <person name="Devos D.P."/>
            <person name="Kaster A.-K."/>
            <person name="Ovreas L."/>
            <person name="Rohde M."/>
            <person name="Galperin M.Y."/>
            <person name="Jogler C."/>
        </authorList>
    </citation>
    <scope>NUCLEOTIDE SEQUENCE [LARGE SCALE GENOMIC DNA]</scope>
    <source>
        <strain evidence="3 4">Pla110</strain>
    </source>
</reference>